<protein>
    <submittedName>
        <fullName evidence="2">Uncharacterized protein</fullName>
    </submittedName>
</protein>
<dbReference type="AlphaFoldDB" id="A0AA40ANV2"/>
<dbReference type="Proteomes" id="UP001172102">
    <property type="component" value="Unassembled WGS sequence"/>
</dbReference>
<accession>A0AA40ANV2</accession>
<feature type="region of interest" description="Disordered" evidence="1">
    <location>
        <begin position="242"/>
        <end position="273"/>
    </location>
</feature>
<evidence type="ECO:0000313" key="2">
    <source>
        <dbReference type="EMBL" id="KAK0719281.1"/>
    </source>
</evidence>
<dbReference type="EMBL" id="JAUKUA010000003">
    <property type="protein sequence ID" value="KAK0719281.1"/>
    <property type="molecule type" value="Genomic_DNA"/>
</dbReference>
<organism evidence="2 3">
    <name type="scientific">Lasiosphaeris hirsuta</name>
    <dbReference type="NCBI Taxonomy" id="260670"/>
    <lineage>
        <taxon>Eukaryota</taxon>
        <taxon>Fungi</taxon>
        <taxon>Dikarya</taxon>
        <taxon>Ascomycota</taxon>
        <taxon>Pezizomycotina</taxon>
        <taxon>Sordariomycetes</taxon>
        <taxon>Sordariomycetidae</taxon>
        <taxon>Sordariales</taxon>
        <taxon>Lasiosphaeriaceae</taxon>
        <taxon>Lasiosphaeris</taxon>
    </lineage>
</organism>
<comment type="caution">
    <text evidence="2">The sequence shown here is derived from an EMBL/GenBank/DDBJ whole genome shotgun (WGS) entry which is preliminary data.</text>
</comment>
<name>A0AA40ANV2_9PEZI</name>
<reference evidence="2" key="1">
    <citation type="submission" date="2023-06" db="EMBL/GenBank/DDBJ databases">
        <title>Genome-scale phylogeny and comparative genomics of the fungal order Sordariales.</title>
        <authorList>
            <consortium name="Lawrence Berkeley National Laboratory"/>
            <person name="Hensen N."/>
            <person name="Bonometti L."/>
            <person name="Westerberg I."/>
            <person name="Brannstrom I.O."/>
            <person name="Guillou S."/>
            <person name="Cros-Aarteil S."/>
            <person name="Calhoun S."/>
            <person name="Haridas S."/>
            <person name="Kuo A."/>
            <person name="Mondo S."/>
            <person name="Pangilinan J."/>
            <person name="Riley R."/>
            <person name="Labutti K."/>
            <person name="Andreopoulos B."/>
            <person name="Lipzen A."/>
            <person name="Chen C."/>
            <person name="Yanf M."/>
            <person name="Daum C."/>
            <person name="Ng V."/>
            <person name="Clum A."/>
            <person name="Steindorff A."/>
            <person name="Ohm R."/>
            <person name="Martin F."/>
            <person name="Silar P."/>
            <person name="Natvig D."/>
            <person name="Lalanne C."/>
            <person name="Gautier V."/>
            <person name="Ament-Velasquez S.L."/>
            <person name="Kruys A."/>
            <person name="Hutchinson M.I."/>
            <person name="Powell A.J."/>
            <person name="Barry K."/>
            <person name="Miller A.N."/>
            <person name="Grigoriev I.V."/>
            <person name="Debuchy R."/>
            <person name="Gladieux P."/>
            <person name="Thoren M.H."/>
            <person name="Johannesson H."/>
        </authorList>
    </citation>
    <scope>NUCLEOTIDE SEQUENCE</scope>
    <source>
        <strain evidence="2">SMH4607-1</strain>
    </source>
</reference>
<evidence type="ECO:0000256" key="1">
    <source>
        <dbReference type="SAM" id="MobiDB-lite"/>
    </source>
</evidence>
<sequence length="453" mass="50129">MYQTAGFRRSLTPVLAAAAAATIYINQGNAGMAYPVFAHRDWAMGQTIFRKAIGGTPNTVSSLHPLHLRLDGKAFTPISSAFAKLIKGIDFVGESLLLPDKAHKIVAVGAPDELPMPLKDETEATAPTQVTPAVCNAAFPDEKRKAASEGIAETYDAPGERDFELQYAVTVGGEVFWYRPDVEMRMDLSEEQFQQFEALYPNWASAARELASPSNWDLAGEDELFDDSVIDRLALLMGSGEVDDDLESSLPEQPREVEEPREIEKPREASRRRSARLETIELANIVEETEEELFYFLHEEYDSLDAESTCAVDGDASSDLGENMSYAEEYAPFDAEEDTEPTDIAANTEEQDPCDGEEDTGPTVIAANPEEQALYEEIVNSWKKHSYIDETGYINTQLNAHATEGTLRLPRLSSVVLLPRRQLVGRCSGPEITVTTPEGEVLWPHDIASYPKW</sequence>
<keyword evidence="3" id="KW-1185">Reference proteome</keyword>
<gene>
    <name evidence="2" type="ORF">B0H67DRAFT_551673</name>
</gene>
<proteinExistence type="predicted"/>
<evidence type="ECO:0000313" key="3">
    <source>
        <dbReference type="Proteomes" id="UP001172102"/>
    </source>
</evidence>
<feature type="compositionally biased region" description="Basic and acidic residues" evidence="1">
    <location>
        <begin position="253"/>
        <end position="273"/>
    </location>
</feature>